<feature type="compositionally biased region" description="Polar residues" evidence="1">
    <location>
        <begin position="23"/>
        <end position="32"/>
    </location>
</feature>
<sequence>MLVAKRELQRSHASLQKEALDHWTTQGSLQQESTDRRTTQASLQQEITAHAKTKASLQQTSAELQKTEDPAEEFLQQLQAAAKPVPGEKDKKKKLRALRVMSMLRADGRAELWQQVAHDIMSDGWLDMRDVITKRNLCDLVFVLSSPYSAGQITQLVLSDNPVLGEVEGARTLGAGLGSGSLGQLEELRLDGCHQNDTSLGHIVDGIIDGCPRLTRLELTKDKLKEANGDTLRRLLRQVPRLEIGWWLTRPSWCDQLKAEFPGRRI</sequence>
<feature type="region of interest" description="Disordered" evidence="1">
    <location>
        <begin position="1"/>
        <end position="43"/>
    </location>
</feature>
<feature type="compositionally biased region" description="Basic and acidic residues" evidence="1">
    <location>
        <begin position="1"/>
        <end position="10"/>
    </location>
</feature>
<dbReference type="AlphaFoldDB" id="A0AAD9KHA2"/>
<gene>
    <name evidence="2" type="ORF">NP493_1104g04016</name>
</gene>
<evidence type="ECO:0000256" key="1">
    <source>
        <dbReference type="SAM" id="MobiDB-lite"/>
    </source>
</evidence>
<evidence type="ECO:0000313" key="3">
    <source>
        <dbReference type="Proteomes" id="UP001209878"/>
    </source>
</evidence>
<accession>A0AAD9KHA2</accession>
<dbReference type="EMBL" id="JAODUO010001104">
    <property type="protein sequence ID" value="KAK2171095.1"/>
    <property type="molecule type" value="Genomic_DNA"/>
</dbReference>
<dbReference type="SUPFAM" id="SSF52047">
    <property type="entry name" value="RNI-like"/>
    <property type="match status" value="1"/>
</dbReference>
<evidence type="ECO:0000313" key="2">
    <source>
        <dbReference type="EMBL" id="KAK2171095.1"/>
    </source>
</evidence>
<comment type="caution">
    <text evidence="2">The sequence shown here is derived from an EMBL/GenBank/DDBJ whole genome shotgun (WGS) entry which is preliminary data.</text>
</comment>
<organism evidence="2 3">
    <name type="scientific">Ridgeia piscesae</name>
    <name type="common">Tubeworm</name>
    <dbReference type="NCBI Taxonomy" id="27915"/>
    <lineage>
        <taxon>Eukaryota</taxon>
        <taxon>Metazoa</taxon>
        <taxon>Spiralia</taxon>
        <taxon>Lophotrochozoa</taxon>
        <taxon>Annelida</taxon>
        <taxon>Polychaeta</taxon>
        <taxon>Sedentaria</taxon>
        <taxon>Canalipalpata</taxon>
        <taxon>Sabellida</taxon>
        <taxon>Siboglinidae</taxon>
        <taxon>Ridgeia</taxon>
    </lineage>
</organism>
<dbReference type="Proteomes" id="UP001209878">
    <property type="component" value="Unassembled WGS sequence"/>
</dbReference>
<reference evidence="2" key="1">
    <citation type="journal article" date="2023" name="Mol. Biol. Evol.">
        <title>Third-Generation Sequencing Reveals the Adaptive Role of the Epigenome in Three Deep-Sea Polychaetes.</title>
        <authorList>
            <person name="Perez M."/>
            <person name="Aroh O."/>
            <person name="Sun Y."/>
            <person name="Lan Y."/>
            <person name="Juniper S.K."/>
            <person name="Young C.R."/>
            <person name="Angers B."/>
            <person name="Qian P.Y."/>
        </authorList>
    </citation>
    <scope>NUCLEOTIDE SEQUENCE</scope>
    <source>
        <strain evidence="2">R07B-5</strain>
    </source>
</reference>
<protein>
    <submittedName>
        <fullName evidence="2">Uncharacterized protein</fullName>
    </submittedName>
</protein>
<proteinExistence type="predicted"/>
<name>A0AAD9KHA2_RIDPI</name>
<dbReference type="InterPro" id="IPR032675">
    <property type="entry name" value="LRR_dom_sf"/>
</dbReference>
<dbReference type="Gene3D" id="3.80.10.10">
    <property type="entry name" value="Ribonuclease Inhibitor"/>
    <property type="match status" value="1"/>
</dbReference>
<keyword evidence="3" id="KW-1185">Reference proteome</keyword>